<dbReference type="EMBL" id="CP048838">
    <property type="protein sequence ID" value="QJA03677.1"/>
    <property type="molecule type" value="Genomic_DNA"/>
</dbReference>
<evidence type="ECO:0000313" key="3">
    <source>
        <dbReference type="Proteomes" id="UP000503330"/>
    </source>
</evidence>
<reference evidence="2 3" key="1">
    <citation type="submission" date="2020-02" db="EMBL/GenBank/DDBJ databases">
        <authorList>
            <person name="Kociolek L.K."/>
            <person name="Ozer E.A."/>
        </authorList>
    </citation>
    <scope>NUCLEOTIDE SEQUENCE [LARGE SCALE GENOMIC DNA]</scope>
    <source>
        <strain evidence="2 3">ATCC 14501</strain>
    </source>
</reference>
<dbReference type="PROSITE" id="PS51737">
    <property type="entry name" value="RECOMBINASE_DNA_BIND"/>
    <property type="match status" value="1"/>
</dbReference>
<protein>
    <recommendedName>
        <fullName evidence="1">Recombinase domain-containing protein</fullName>
    </recommendedName>
</protein>
<feature type="domain" description="Recombinase" evidence="1">
    <location>
        <begin position="1"/>
        <end position="73"/>
    </location>
</feature>
<dbReference type="InterPro" id="IPR038109">
    <property type="entry name" value="DNA_bind_recomb_sf"/>
</dbReference>
<dbReference type="GO" id="GO:0000150">
    <property type="term" value="F:DNA strand exchange activity"/>
    <property type="evidence" value="ECO:0007669"/>
    <property type="project" value="InterPro"/>
</dbReference>
<gene>
    <name evidence="2" type="ORF">G4D54_15150</name>
</gene>
<accession>A0AAP9MHE8</accession>
<evidence type="ECO:0000259" key="1">
    <source>
        <dbReference type="PROSITE" id="PS51737"/>
    </source>
</evidence>
<evidence type="ECO:0000313" key="2">
    <source>
        <dbReference type="EMBL" id="QJA03677.1"/>
    </source>
</evidence>
<dbReference type="GeneID" id="61926901"/>
<sequence>MVINEEQAKIVRLIAMLYLSGMSWEEIARELDKRGIKTVTGKNRWSASTVGSILRNESMQGMQFRESHIQQIF</sequence>
<organism evidence="2 3">
    <name type="scientific">Clostridium innocuum</name>
    <dbReference type="NCBI Taxonomy" id="1522"/>
    <lineage>
        <taxon>Bacteria</taxon>
        <taxon>Bacillati</taxon>
        <taxon>Bacillota</taxon>
        <taxon>Clostridia</taxon>
        <taxon>Eubacteriales</taxon>
        <taxon>Clostridiaceae</taxon>
        <taxon>Clostridium</taxon>
    </lineage>
</organism>
<dbReference type="Gene3D" id="3.90.1750.20">
    <property type="entry name" value="Putative Large Serine Recombinase, Chain B, Domain 2"/>
    <property type="match status" value="1"/>
</dbReference>
<dbReference type="Proteomes" id="UP000503330">
    <property type="component" value="Chromosome"/>
</dbReference>
<proteinExistence type="predicted"/>
<dbReference type="AlphaFoldDB" id="A0AAP9MHE8"/>
<name>A0AAP9MHE8_CLOIN</name>
<dbReference type="InterPro" id="IPR011109">
    <property type="entry name" value="DNA_bind_recombinase_dom"/>
</dbReference>
<dbReference type="GO" id="GO:0003677">
    <property type="term" value="F:DNA binding"/>
    <property type="evidence" value="ECO:0007669"/>
    <property type="project" value="InterPro"/>
</dbReference>
<dbReference type="RefSeq" id="WP_038274591.1">
    <property type="nucleotide sequence ID" value="NZ_BAAACC010000010.1"/>
</dbReference>
<dbReference type="Pfam" id="PF07508">
    <property type="entry name" value="Recombinase"/>
    <property type="match status" value="1"/>
</dbReference>